<accession>C5PFA1</accession>
<gene>
    <name evidence="2" type="ORF">CPC735_060510</name>
</gene>
<evidence type="ECO:0000256" key="1">
    <source>
        <dbReference type="SAM" id="MobiDB-lite"/>
    </source>
</evidence>
<keyword evidence="2" id="KW-0808">Transferase</keyword>
<comment type="caution">
    <text evidence="2">The sequence shown here is derived from an EMBL/GenBank/DDBJ whole genome shotgun (WGS) entry which is preliminary data.</text>
</comment>
<evidence type="ECO:0000313" key="2">
    <source>
        <dbReference type="EMBL" id="EER24681.1"/>
    </source>
</evidence>
<dbReference type="AlphaFoldDB" id="C5PFA1"/>
<dbReference type="EMBL" id="ACFW01000049">
    <property type="protein sequence ID" value="EER24681.1"/>
    <property type="molecule type" value="Genomic_DNA"/>
</dbReference>
<dbReference type="PANTHER" id="PTHR43591:SF31">
    <property type="entry name" value="LAEA-LIKE, PUTATIVE (AFU_ORTHOLOGUE AFUA_8G01930)-RELATED"/>
    <property type="match status" value="1"/>
</dbReference>
<reference evidence="2 3" key="1">
    <citation type="journal article" date="2009" name="Genome Res.">
        <title>Comparative genomic analyses of the human fungal pathogens Coccidioides and their relatives.</title>
        <authorList>
            <person name="Sharpton T.J."/>
            <person name="Stajich J.E."/>
            <person name="Rounsley S.D."/>
            <person name="Gardner M.J."/>
            <person name="Wortman J.R."/>
            <person name="Jordar V.S."/>
            <person name="Maiti R."/>
            <person name="Kodira C.D."/>
            <person name="Neafsey D.E."/>
            <person name="Zeng Q."/>
            <person name="Hung C.-Y."/>
            <person name="McMahan C."/>
            <person name="Muszewska A."/>
            <person name="Grynberg M."/>
            <person name="Mandel M.A."/>
            <person name="Kellner E.M."/>
            <person name="Barker B.M."/>
            <person name="Galgiani J.N."/>
            <person name="Orbach M.J."/>
            <person name="Kirkland T.N."/>
            <person name="Cole G.T."/>
            <person name="Henn M.R."/>
            <person name="Birren B.W."/>
            <person name="Taylor J.W."/>
        </authorList>
    </citation>
    <scope>NUCLEOTIDE SEQUENCE [LARGE SCALE GENOMIC DNA]</scope>
    <source>
        <strain evidence="3">C735</strain>
    </source>
</reference>
<feature type="compositionally biased region" description="Polar residues" evidence="1">
    <location>
        <begin position="1"/>
        <end position="12"/>
    </location>
</feature>
<name>C5PFA1_COCP7</name>
<dbReference type="InterPro" id="IPR029063">
    <property type="entry name" value="SAM-dependent_MTases_sf"/>
</dbReference>
<dbReference type="PANTHER" id="PTHR43591">
    <property type="entry name" value="METHYLTRANSFERASE"/>
    <property type="match status" value="1"/>
</dbReference>
<dbReference type="HOGENOM" id="CLU_010595_1_2_1"/>
<dbReference type="RefSeq" id="XP_003066826.1">
    <property type="nucleotide sequence ID" value="XM_003066780.1"/>
</dbReference>
<proteinExistence type="predicted"/>
<dbReference type="VEuPathDB" id="FungiDB:CPC735_060510"/>
<dbReference type="GO" id="GO:0008168">
    <property type="term" value="F:methyltransferase activity"/>
    <property type="evidence" value="ECO:0007669"/>
    <property type="project" value="UniProtKB-KW"/>
</dbReference>
<dbReference type="CDD" id="cd02440">
    <property type="entry name" value="AdoMet_MTases"/>
    <property type="match status" value="1"/>
</dbReference>
<sequence length="344" mass="38997">MAQEPAATTSSPREPPEASPQQPAIVPADDHDLYDGDSDAASFESSTASLTSSILGHKYENGRRYHAYREGSYVIPNDEREQDRLDLHHHIYNMILGGELYRAPIPPGTSKILDLGTGTGSWAIDVADKLPEAVVTGIDLSPIQPSWIPTNCKFEIDDFEATWNFRDPFDFIHARSIEGSAKDYKRLFRQAKDNLRPGGWFEVADATVGVFGDDDTINKAPNILEWRDHLIDASAKFGKPMGVSKNYKQWFIDTGFENVTEEIYKVPFSPWAKDKKLKELGRYQQAMMLEALEAYSLALFTKVLNWDVNRIQLLLVGVRKELMDRSLHIYSQYYIVYGQRPQNS</sequence>
<evidence type="ECO:0000313" key="3">
    <source>
        <dbReference type="Proteomes" id="UP000009084"/>
    </source>
</evidence>
<dbReference type="OrthoDB" id="2013972at2759"/>
<feature type="region of interest" description="Disordered" evidence="1">
    <location>
        <begin position="1"/>
        <end position="47"/>
    </location>
</feature>
<dbReference type="SUPFAM" id="SSF53335">
    <property type="entry name" value="S-adenosyl-L-methionine-dependent methyltransferases"/>
    <property type="match status" value="1"/>
</dbReference>
<dbReference type="GO" id="GO:0032259">
    <property type="term" value="P:methylation"/>
    <property type="evidence" value="ECO:0007669"/>
    <property type="project" value="UniProtKB-KW"/>
</dbReference>
<dbReference type="Gene3D" id="3.40.50.150">
    <property type="entry name" value="Vaccinia Virus protein VP39"/>
    <property type="match status" value="1"/>
</dbReference>
<organism evidence="2 3">
    <name type="scientific">Coccidioides posadasii (strain C735)</name>
    <name type="common">Valley fever fungus</name>
    <dbReference type="NCBI Taxonomy" id="222929"/>
    <lineage>
        <taxon>Eukaryota</taxon>
        <taxon>Fungi</taxon>
        <taxon>Dikarya</taxon>
        <taxon>Ascomycota</taxon>
        <taxon>Pezizomycotina</taxon>
        <taxon>Eurotiomycetes</taxon>
        <taxon>Eurotiomycetidae</taxon>
        <taxon>Onygenales</taxon>
        <taxon>Onygenaceae</taxon>
        <taxon>Coccidioides</taxon>
    </lineage>
</organism>
<dbReference type="Pfam" id="PF13489">
    <property type="entry name" value="Methyltransf_23"/>
    <property type="match status" value="1"/>
</dbReference>
<keyword evidence="2" id="KW-0489">Methyltransferase</keyword>
<protein>
    <submittedName>
        <fullName evidence="2">Methyltransferase, putative</fullName>
    </submittedName>
</protein>
<dbReference type="KEGG" id="cpw:9692296"/>
<dbReference type="Proteomes" id="UP000009084">
    <property type="component" value="Unassembled WGS sequence"/>
</dbReference>